<dbReference type="EMBL" id="JFHN01000020">
    <property type="protein sequence ID" value="EXU76913.1"/>
    <property type="molecule type" value="Genomic_DNA"/>
</dbReference>
<evidence type="ECO:0000256" key="4">
    <source>
        <dbReference type="RuleBase" id="RU003733"/>
    </source>
</evidence>
<feature type="domain" description="Carbohydrate kinase FGGY N-terminal" evidence="5">
    <location>
        <begin position="4"/>
        <end position="249"/>
    </location>
</feature>
<keyword evidence="2 4" id="KW-0808">Transferase</keyword>
<comment type="caution">
    <text evidence="7">The sequence shown here is derived from an EMBL/GenBank/DDBJ whole genome shotgun (WGS) entry which is preliminary data.</text>
</comment>
<dbReference type="GO" id="GO:0016773">
    <property type="term" value="F:phosphotransferase activity, alcohol group as acceptor"/>
    <property type="evidence" value="ECO:0007669"/>
    <property type="project" value="InterPro"/>
</dbReference>
<dbReference type="InterPro" id="IPR018485">
    <property type="entry name" value="FGGY_C"/>
</dbReference>
<dbReference type="GO" id="GO:0016301">
    <property type="term" value="F:kinase activity"/>
    <property type="evidence" value="ECO:0007669"/>
    <property type="project" value="UniProtKB-KW"/>
</dbReference>
<dbReference type="Proteomes" id="UP000019918">
    <property type="component" value="Unassembled WGS sequence"/>
</dbReference>
<dbReference type="OrthoDB" id="9805576at2"/>
<dbReference type="Gene3D" id="3.30.420.40">
    <property type="match status" value="2"/>
</dbReference>
<dbReference type="InterPro" id="IPR050406">
    <property type="entry name" value="FGGY_Carb_Kinase"/>
</dbReference>
<evidence type="ECO:0000256" key="3">
    <source>
        <dbReference type="ARBA" id="ARBA00022777"/>
    </source>
</evidence>
<dbReference type="RefSeq" id="WP_034934043.1">
    <property type="nucleotide sequence ID" value="NZ_JFHN01000020.1"/>
</dbReference>
<organism evidence="7 8">
    <name type="scientific">Erwinia mallotivora</name>
    <dbReference type="NCBI Taxonomy" id="69222"/>
    <lineage>
        <taxon>Bacteria</taxon>
        <taxon>Pseudomonadati</taxon>
        <taxon>Pseudomonadota</taxon>
        <taxon>Gammaproteobacteria</taxon>
        <taxon>Enterobacterales</taxon>
        <taxon>Erwiniaceae</taxon>
        <taxon>Erwinia</taxon>
    </lineage>
</organism>
<keyword evidence="3 4" id="KW-0418">Kinase</keyword>
<keyword evidence="8" id="KW-1185">Reference proteome</keyword>
<evidence type="ECO:0000256" key="2">
    <source>
        <dbReference type="ARBA" id="ARBA00022679"/>
    </source>
</evidence>
<proteinExistence type="inferred from homology"/>
<dbReference type="Pfam" id="PF00370">
    <property type="entry name" value="FGGY_N"/>
    <property type="match status" value="1"/>
</dbReference>
<protein>
    <submittedName>
        <fullName evidence="7">Xylulose kinase</fullName>
    </submittedName>
</protein>
<dbReference type="InterPro" id="IPR018483">
    <property type="entry name" value="Carb_kinase_FGGY_CS"/>
</dbReference>
<dbReference type="GO" id="GO:0005975">
    <property type="term" value="P:carbohydrate metabolic process"/>
    <property type="evidence" value="ECO:0007669"/>
    <property type="project" value="InterPro"/>
</dbReference>
<dbReference type="CDD" id="cd07802">
    <property type="entry name" value="ASKHA_NBD_FGGY_EcLyxK-like"/>
    <property type="match status" value="1"/>
</dbReference>
<dbReference type="Pfam" id="PF02782">
    <property type="entry name" value="FGGY_C"/>
    <property type="match status" value="1"/>
</dbReference>
<dbReference type="PIRSF" id="PIRSF000538">
    <property type="entry name" value="GlpK"/>
    <property type="match status" value="1"/>
</dbReference>
<reference evidence="7 8" key="1">
    <citation type="submission" date="2014-02" db="EMBL/GenBank/DDBJ databases">
        <title>Draft genome of Erwinia mallotivora strain BT-MARDI, a papaya dieback pathogen.</title>
        <authorList>
            <person name="Redzuan R."/>
            <person name="Abu Bakar N."/>
            <person name="Badrun R."/>
            <person name="Mohd Raih M.F."/>
            <person name="Rozano L."/>
            <person name="Mat Amin N."/>
        </authorList>
    </citation>
    <scope>NUCLEOTIDE SEQUENCE [LARGE SCALE GENOMIC DNA]</scope>
    <source>
        <strain evidence="7 8">BT-MARDI</strain>
    </source>
</reference>
<dbReference type="PANTHER" id="PTHR43095">
    <property type="entry name" value="SUGAR KINASE"/>
    <property type="match status" value="1"/>
</dbReference>
<dbReference type="InterPro" id="IPR043129">
    <property type="entry name" value="ATPase_NBD"/>
</dbReference>
<dbReference type="PROSITE" id="PS00445">
    <property type="entry name" value="FGGY_KINASES_2"/>
    <property type="match status" value="1"/>
</dbReference>
<accession>A0A014NBX1</accession>
<dbReference type="AlphaFoldDB" id="A0A014NBX1"/>
<dbReference type="InterPro" id="IPR000577">
    <property type="entry name" value="Carb_kinase_FGGY"/>
</dbReference>
<dbReference type="SUPFAM" id="SSF53067">
    <property type="entry name" value="Actin-like ATPase domain"/>
    <property type="match status" value="2"/>
</dbReference>
<evidence type="ECO:0000259" key="6">
    <source>
        <dbReference type="Pfam" id="PF02782"/>
    </source>
</evidence>
<evidence type="ECO:0000256" key="1">
    <source>
        <dbReference type="ARBA" id="ARBA00009156"/>
    </source>
</evidence>
<evidence type="ECO:0000313" key="7">
    <source>
        <dbReference type="EMBL" id="EXU76913.1"/>
    </source>
</evidence>
<gene>
    <name evidence="7" type="ORF">BG55_02640</name>
</gene>
<name>A0A014NBX1_9GAMM</name>
<dbReference type="PATRIC" id="fig|69222.5.peg.554"/>
<sequence length="493" mass="53955">MKSWLGLDCGGTFIKAGLYDAQGRELAVARQNLPVLVPEPGRAERDMSLLWQQAAVVIRDVLQQSKLNASEVAGVGISAQGKGLFLLDKQHQPLGNGILSSDRRALTIVQQWQREGIPQQLYPETRQTLWTGHPVSLLRWIKEHEPERYAAIGSVLMAHDYLRFCLTGKLACEETNISESNLYSMQSGGWSAALADTLDIGEIVSSLPPIIGPTEIAGYVTEQATQLCGLPAGIPVVGGLFDVVSTAICAGLHDDTRLNAVMGTWSVTSGITDCISNETDYPYVYGRYAIDNQFIIHDASPTSAANLEWFCQQWGINDYQQLNNWVAELPAASSSLFFMPFLYGCNAGAEVHGTFLGMQAGHTRGHLVQAIYEGVVFSHLTHLNRIRQRFPHATALRLSGGPTRSAPWMQMFADASGLPVEVPQIAESGCLGAALVALTGTGVYASLQRAQQALNPQIVTWQPDLNRHERYQKKYQSYQKLVDALKAVQGVYL</sequence>
<comment type="similarity">
    <text evidence="1 4">Belongs to the FGGY kinase family.</text>
</comment>
<dbReference type="PANTHER" id="PTHR43095:SF3">
    <property type="entry name" value="L-XYLULOSE_3-KETO-L-GULONATE KINASE"/>
    <property type="match status" value="1"/>
</dbReference>
<dbReference type="InterPro" id="IPR018484">
    <property type="entry name" value="FGGY_N"/>
</dbReference>
<feature type="domain" description="Carbohydrate kinase FGGY C-terminal" evidence="6">
    <location>
        <begin position="258"/>
        <end position="438"/>
    </location>
</feature>
<dbReference type="STRING" id="69222.BG55_02640"/>
<evidence type="ECO:0000313" key="8">
    <source>
        <dbReference type="Proteomes" id="UP000019918"/>
    </source>
</evidence>
<evidence type="ECO:0000259" key="5">
    <source>
        <dbReference type="Pfam" id="PF00370"/>
    </source>
</evidence>